<dbReference type="GO" id="GO:0004075">
    <property type="term" value="F:biotin carboxylase activity"/>
    <property type="evidence" value="ECO:0007669"/>
    <property type="project" value="UniProtKB-EC"/>
</dbReference>
<feature type="domain" description="ATP-grasp" evidence="10">
    <location>
        <begin position="135"/>
        <end position="332"/>
    </location>
</feature>
<dbReference type="PANTHER" id="PTHR48095:SF2">
    <property type="entry name" value="BIOTIN CARBOXYLASE, CHLOROPLASTIC"/>
    <property type="match status" value="1"/>
</dbReference>
<dbReference type="FunFam" id="3.30.1490.20:FF:000003">
    <property type="entry name" value="acetyl-CoA carboxylase isoform X1"/>
    <property type="match status" value="1"/>
</dbReference>
<keyword evidence="6" id="KW-0464">Manganese</keyword>
<dbReference type="PROSITE" id="PS50979">
    <property type="entry name" value="BC"/>
    <property type="match status" value="1"/>
</dbReference>
<dbReference type="AlphaFoldDB" id="A0AAJ1HS90"/>
<keyword evidence="3 12" id="KW-0436">Ligase</keyword>
<dbReference type="InterPro" id="IPR005482">
    <property type="entry name" value="Biotin_COase_C"/>
</dbReference>
<evidence type="ECO:0000313" key="12">
    <source>
        <dbReference type="EMBL" id="MDC2829748.1"/>
    </source>
</evidence>
<organism evidence="12 13">
    <name type="scientific">Limosilactobacillus mucosae</name>
    <name type="common">Lactobacillus mucosae</name>
    <dbReference type="NCBI Taxonomy" id="97478"/>
    <lineage>
        <taxon>Bacteria</taxon>
        <taxon>Bacillati</taxon>
        <taxon>Bacillota</taxon>
        <taxon>Bacilli</taxon>
        <taxon>Lactobacillales</taxon>
        <taxon>Lactobacillaceae</taxon>
        <taxon>Limosilactobacillus</taxon>
    </lineage>
</organism>
<keyword evidence="4 9" id="KW-0547">Nucleotide-binding</keyword>
<comment type="catalytic activity">
    <reaction evidence="8">
        <text>N(6)-biotinyl-L-lysyl-[protein] + hydrogencarbonate + ATP = N(6)-carboxybiotinyl-L-lysyl-[protein] + ADP + phosphate + H(+)</text>
        <dbReference type="Rhea" id="RHEA:13501"/>
        <dbReference type="Rhea" id="RHEA-COMP:10505"/>
        <dbReference type="Rhea" id="RHEA-COMP:10506"/>
        <dbReference type="ChEBI" id="CHEBI:15378"/>
        <dbReference type="ChEBI" id="CHEBI:17544"/>
        <dbReference type="ChEBI" id="CHEBI:30616"/>
        <dbReference type="ChEBI" id="CHEBI:43474"/>
        <dbReference type="ChEBI" id="CHEBI:83144"/>
        <dbReference type="ChEBI" id="CHEBI:83145"/>
        <dbReference type="ChEBI" id="CHEBI:456216"/>
        <dbReference type="EC" id="6.3.4.14"/>
    </reaction>
</comment>
<dbReference type="EMBL" id="JAQONE010000022">
    <property type="protein sequence ID" value="MDC2829748.1"/>
    <property type="molecule type" value="Genomic_DNA"/>
</dbReference>
<reference evidence="12" key="1">
    <citation type="submission" date="2023-01" db="EMBL/GenBank/DDBJ databases">
        <title>Genome analysis of 13 Lactobacillus isolated from gut of wild boar.</title>
        <authorList>
            <person name="Papp P."/>
            <person name="Libisch B."/>
            <person name="Nagy T."/>
            <person name="Olasz F."/>
        </authorList>
    </citation>
    <scope>NUCLEOTIDE SEQUENCE</scope>
    <source>
        <strain evidence="12">F146</strain>
    </source>
</reference>
<dbReference type="RefSeq" id="WP_272208900.1">
    <property type="nucleotide sequence ID" value="NZ_JAQOMV010000030.1"/>
</dbReference>
<evidence type="ECO:0000256" key="5">
    <source>
        <dbReference type="ARBA" id="ARBA00022840"/>
    </source>
</evidence>
<evidence type="ECO:0000256" key="6">
    <source>
        <dbReference type="ARBA" id="ARBA00023211"/>
    </source>
</evidence>
<gene>
    <name evidence="12" type="ORF">PO250_05430</name>
</gene>
<evidence type="ECO:0000256" key="1">
    <source>
        <dbReference type="ARBA" id="ARBA00003761"/>
    </source>
</evidence>
<evidence type="ECO:0000256" key="8">
    <source>
        <dbReference type="ARBA" id="ARBA00048600"/>
    </source>
</evidence>
<comment type="function">
    <text evidence="1">This protein is a component of the acetyl coenzyme A carboxylase complex; first, biotin carboxylase catalyzes the carboxylation of the carrier protein and then the transcarboxylase transfers the carboxyl group to form malonyl-CoA.</text>
</comment>
<accession>A0AAJ1HS90</accession>
<dbReference type="InterPro" id="IPR011764">
    <property type="entry name" value="Biotin_carboxylation_dom"/>
</dbReference>
<proteinExistence type="predicted"/>
<dbReference type="InterPro" id="IPR051602">
    <property type="entry name" value="ACC_Biotin_Carboxylase"/>
</dbReference>
<dbReference type="InterPro" id="IPR005479">
    <property type="entry name" value="CPAse_ATP-bd"/>
</dbReference>
<dbReference type="InterPro" id="IPR005481">
    <property type="entry name" value="BC-like_N"/>
</dbReference>
<evidence type="ECO:0000256" key="4">
    <source>
        <dbReference type="ARBA" id="ARBA00022741"/>
    </source>
</evidence>
<evidence type="ECO:0000256" key="7">
    <source>
        <dbReference type="ARBA" id="ARBA00023267"/>
    </source>
</evidence>
<dbReference type="SUPFAM" id="SSF52440">
    <property type="entry name" value="PreATP-grasp domain"/>
    <property type="match status" value="1"/>
</dbReference>
<dbReference type="InterPro" id="IPR011761">
    <property type="entry name" value="ATP-grasp"/>
</dbReference>
<dbReference type="PROSITE" id="PS50975">
    <property type="entry name" value="ATP_GRASP"/>
    <property type="match status" value="1"/>
</dbReference>
<dbReference type="EC" id="6.3.4.14" evidence="2"/>
<dbReference type="SUPFAM" id="SSF51246">
    <property type="entry name" value="Rudiment single hybrid motif"/>
    <property type="match status" value="1"/>
</dbReference>
<dbReference type="PROSITE" id="PS00867">
    <property type="entry name" value="CPSASE_2"/>
    <property type="match status" value="1"/>
</dbReference>
<evidence type="ECO:0000259" key="11">
    <source>
        <dbReference type="PROSITE" id="PS50979"/>
    </source>
</evidence>
<sequence length="459" mass="49896">MTSHLFKLNNSVSKWPFHKVLVANRGEIAVRIIRTCRVLGLATVAVYSETDAKSLAVQLADQAVCIGPDNVNASYLNIAAIISAAQLTGADAIHPGYGFLSESPEFADACLENGIKLIGPSGDVMRLLGDKEQARMTVAKAGLPVVKGSSTTIDNLADALDQAQEIGYPIMVKASAGGGGKGMRIVNSPKEMAAKFTVAQDEAKAAFGSGQMYLEQYLANPRHIEVQIAADRYGNAIALGERDCTIQARHQKVMEEAPAVVVPARIRDEMLRRSADAVAQLNYEGVGTIEFLYNHDGSYYFMEMNTRIQVEHPITEMITNVDLVELQLRLAAGAELEPQLVSTHGFALECRINALTPGKITGLHLPGGQGVRVDTAIYQGYVVPNSYDGMIAKIIVYGDRRQRVLQQMQAIIDETVITGIQTNLGLLAQILKEPSFQRLTATVNWLDELQKKSTSRKDK</sequence>
<keyword evidence="5 9" id="KW-0067">ATP-binding</keyword>
<comment type="caution">
    <text evidence="12">The sequence shown here is derived from an EMBL/GenBank/DDBJ whole genome shotgun (WGS) entry which is preliminary data.</text>
</comment>
<dbReference type="FunFam" id="3.40.50.20:FF:000010">
    <property type="entry name" value="Propionyl-CoA carboxylase subunit alpha"/>
    <property type="match status" value="1"/>
</dbReference>
<dbReference type="InterPro" id="IPR011054">
    <property type="entry name" value="Rudment_hybrid_motif"/>
</dbReference>
<dbReference type="NCBIfam" id="NF006367">
    <property type="entry name" value="PRK08591.1"/>
    <property type="match status" value="1"/>
</dbReference>
<evidence type="ECO:0000259" key="10">
    <source>
        <dbReference type="PROSITE" id="PS50975"/>
    </source>
</evidence>
<protein>
    <recommendedName>
        <fullName evidence="2">biotin carboxylase</fullName>
        <ecNumber evidence="2">6.3.4.14</ecNumber>
    </recommendedName>
</protein>
<dbReference type="SUPFAM" id="SSF56059">
    <property type="entry name" value="Glutathione synthetase ATP-binding domain-like"/>
    <property type="match status" value="1"/>
</dbReference>
<dbReference type="InterPro" id="IPR016185">
    <property type="entry name" value="PreATP-grasp_dom_sf"/>
</dbReference>
<dbReference type="SMART" id="SM00878">
    <property type="entry name" value="Biotin_carb_C"/>
    <property type="match status" value="1"/>
</dbReference>
<dbReference type="Pfam" id="PF02786">
    <property type="entry name" value="CPSase_L_D2"/>
    <property type="match status" value="1"/>
</dbReference>
<evidence type="ECO:0000256" key="3">
    <source>
        <dbReference type="ARBA" id="ARBA00022598"/>
    </source>
</evidence>
<dbReference type="PROSITE" id="PS00866">
    <property type="entry name" value="CPSASE_1"/>
    <property type="match status" value="1"/>
</dbReference>
<dbReference type="PANTHER" id="PTHR48095">
    <property type="entry name" value="PYRUVATE CARBOXYLASE SUBUNIT A"/>
    <property type="match status" value="1"/>
</dbReference>
<evidence type="ECO:0000256" key="9">
    <source>
        <dbReference type="PROSITE-ProRule" id="PRU00409"/>
    </source>
</evidence>
<keyword evidence="7" id="KW-0092">Biotin</keyword>
<dbReference type="Proteomes" id="UP001220670">
    <property type="component" value="Unassembled WGS sequence"/>
</dbReference>
<feature type="domain" description="Biotin carboxylation" evidence="11">
    <location>
        <begin position="16"/>
        <end position="451"/>
    </location>
</feature>
<name>A0AAJ1HS90_LIMMU</name>
<dbReference type="Pfam" id="PF00289">
    <property type="entry name" value="Biotin_carb_N"/>
    <property type="match status" value="1"/>
</dbReference>
<dbReference type="GO" id="GO:0005524">
    <property type="term" value="F:ATP binding"/>
    <property type="evidence" value="ECO:0007669"/>
    <property type="project" value="UniProtKB-UniRule"/>
</dbReference>
<evidence type="ECO:0000313" key="13">
    <source>
        <dbReference type="Proteomes" id="UP001220670"/>
    </source>
</evidence>
<evidence type="ECO:0000256" key="2">
    <source>
        <dbReference type="ARBA" id="ARBA00013263"/>
    </source>
</evidence>
<dbReference type="GO" id="GO:0046872">
    <property type="term" value="F:metal ion binding"/>
    <property type="evidence" value="ECO:0007669"/>
    <property type="project" value="InterPro"/>
</dbReference>
<dbReference type="Pfam" id="PF02785">
    <property type="entry name" value="Biotin_carb_C"/>
    <property type="match status" value="1"/>
</dbReference>
<dbReference type="Gene3D" id="3.30.470.20">
    <property type="entry name" value="ATP-grasp fold, B domain"/>
    <property type="match status" value="1"/>
</dbReference>